<name>A0A6B0UMU4_IXORI</name>
<dbReference type="AlphaFoldDB" id="A0A6B0UMU4"/>
<evidence type="ECO:0000313" key="1">
    <source>
        <dbReference type="EMBL" id="MXU90904.1"/>
    </source>
</evidence>
<protein>
    <submittedName>
        <fullName evidence="1">Putative secreted protein</fullName>
    </submittedName>
</protein>
<dbReference type="EMBL" id="GIFC01008821">
    <property type="protein sequence ID" value="MXU90904.1"/>
    <property type="molecule type" value="Transcribed_RNA"/>
</dbReference>
<proteinExistence type="predicted"/>
<accession>A0A6B0UMU4</accession>
<organism evidence="1">
    <name type="scientific">Ixodes ricinus</name>
    <name type="common">Common tick</name>
    <name type="synonym">Acarus ricinus</name>
    <dbReference type="NCBI Taxonomy" id="34613"/>
    <lineage>
        <taxon>Eukaryota</taxon>
        <taxon>Metazoa</taxon>
        <taxon>Ecdysozoa</taxon>
        <taxon>Arthropoda</taxon>
        <taxon>Chelicerata</taxon>
        <taxon>Arachnida</taxon>
        <taxon>Acari</taxon>
        <taxon>Parasitiformes</taxon>
        <taxon>Ixodida</taxon>
        <taxon>Ixodoidea</taxon>
        <taxon>Ixodidae</taxon>
        <taxon>Ixodinae</taxon>
        <taxon>Ixodes</taxon>
    </lineage>
</organism>
<sequence length="118" mass="12135">MAATVVLVAVHAEQVLARERPVAEGAHEGPLASVPPQVGGEVAAVAEGVRAQPARKRTLARVDAFVDEQVPLVARGVVAEAAAVRVPGPRVHPVCVRRFSTLTGSLTCADTAPCSCPN</sequence>
<reference evidence="1" key="1">
    <citation type="submission" date="2019-12" db="EMBL/GenBank/DDBJ databases">
        <title>An insight into the sialome of adult female Ixodes ricinus ticks feeding for 6 days.</title>
        <authorList>
            <person name="Perner J."/>
            <person name="Ribeiro J.M.C."/>
        </authorList>
    </citation>
    <scope>NUCLEOTIDE SEQUENCE</scope>
    <source>
        <strain evidence="1">Semi-engorged</strain>
        <tissue evidence="1">Salivary glands</tissue>
    </source>
</reference>